<keyword evidence="1" id="KW-0812">Transmembrane</keyword>
<gene>
    <name evidence="2" type="ORF">C6570_01160</name>
</gene>
<proteinExistence type="predicted"/>
<keyword evidence="3" id="KW-1185">Reference proteome</keyword>
<keyword evidence="1" id="KW-1133">Transmembrane helix</keyword>
<dbReference type="AlphaFoldDB" id="A0A2S0MAV9"/>
<dbReference type="Proteomes" id="UP000239709">
    <property type="component" value="Chromosome"/>
</dbReference>
<evidence type="ECO:0000313" key="3">
    <source>
        <dbReference type="Proteomes" id="UP000239709"/>
    </source>
</evidence>
<organism evidence="2 3">
    <name type="scientific">Ottowia oryzae</name>
    <dbReference type="NCBI Taxonomy" id="2109914"/>
    <lineage>
        <taxon>Bacteria</taxon>
        <taxon>Pseudomonadati</taxon>
        <taxon>Pseudomonadota</taxon>
        <taxon>Betaproteobacteria</taxon>
        <taxon>Burkholderiales</taxon>
        <taxon>Comamonadaceae</taxon>
        <taxon>Ottowia</taxon>
    </lineage>
</organism>
<dbReference type="EMBL" id="CP027666">
    <property type="protein sequence ID" value="AVO33019.1"/>
    <property type="molecule type" value="Genomic_DNA"/>
</dbReference>
<accession>A0A2S0MAV9</accession>
<name>A0A2S0MAV9_9BURK</name>
<dbReference type="KEGG" id="otk:C6570_01160"/>
<evidence type="ECO:0000256" key="1">
    <source>
        <dbReference type="SAM" id="Phobius"/>
    </source>
</evidence>
<evidence type="ECO:0000313" key="2">
    <source>
        <dbReference type="EMBL" id="AVO33019.1"/>
    </source>
</evidence>
<keyword evidence="1" id="KW-0472">Membrane</keyword>
<protein>
    <submittedName>
        <fullName evidence="2">Uncharacterized protein</fullName>
    </submittedName>
</protein>
<reference evidence="2 3" key="1">
    <citation type="submission" date="2018-03" db="EMBL/GenBank/DDBJ databases">
        <title>Genome sequencing of Ottowia sp.</title>
        <authorList>
            <person name="Kim S.-J."/>
            <person name="Heo J."/>
            <person name="Kwon S.-W."/>
        </authorList>
    </citation>
    <scope>NUCLEOTIDE SEQUENCE [LARGE SCALE GENOMIC DNA]</scope>
    <source>
        <strain evidence="2 3">KADR8-3</strain>
    </source>
</reference>
<sequence>MNLTEGLMVLALVVSICSLIYTLLTTRALLLRQNAIELRQQQVPSTKEFTDIRVQLASVEGKQEAVLAEAHGARAAIRRVEDFLLKSSINHDSKF</sequence>
<feature type="transmembrane region" description="Helical" evidence="1">
    <location>
        <begin position="6"/>
        <end position="24"/>
    </location>
</feature>